<sequence>MLPYRHRVAVGAERVSHDGGSRTAAVHIRLQYRIRLAIQQTALPLQNVYEIPYLLGLCHQVGPAPDMGIQAADLVQGYVYPVVLTGRIDEYVLYTGVPQQDIEYPQAQRVPVDRLADVGHEHS</sequence>
<organism evidence="1">
    <name type="scientific">bioreactor metagenome</name>
    <dbReference type="NCBI Taxonomy" id="1076179"/>
    <lineage>
        <taxon>unclassified sequences</taxon>
        <taxon>metagenomes</taxon>
        <taxon>ecological metagenomes</taxon>
    </lineage>
</organism>
<proteinExistence type="predicted"/>
<reference evidence="1" key="1">
    <citation type="submission" date="2019-08" db="EMBL/GenBank/DDBJ databases">
        <authorList>
            <person name="Kucharzyk K."/>
            <person name="Murdoch R.W."/>
            <person name="Higgins S."/>
            <person name="Loffler F."/>
        </authorList>
    </citation>
    <scope>NUCLEOTIDE SEQUENCE</scope>
</reference>
<dbReference type="EMBL" id="VSSQ01051931">
    <property type="protein sequence ID" value="MPN06049.1"/>
    <property type="molecule type" value="Genomic_DNA"/>
</dbReference>
<accession>A0A645EY04</accession>
<comment type="caution">
    <text evidence="1">The sequence shown here is derived from an EMBL/GenBank/DDBJ whole genome shotgun (WGS) entry which is preliminary data.</text>
</comment>
<evidence type="ECO:0000313" key="1">
    <source>
        <dbReference type="EMBL" id="MPN06049.1"/>
    </source>
</evidence>
<name>A0A645EY04_9ZZZZ</name>
<dbReference type="AlphaFoldDB" id="A0A645EY04"/>
<gene>
    <name evidence="1" type="ORF">SDC9_153303</name>
</gene>
<protein>
    <submittedName>
        <fullName evidence="1">Uncharacterized protein</fullName>
    </submittedName>
</protein>